<dbReference type="AlphaFoldDB" id="X1RX71"/>
<feature type="non-terminal residue" evidence="1">
    <location>
        <position position="1"/>
    </location>
</feature>
<protein>
    <recommendedName>
        <fullName evidence="2">ATP-grasp domain-containing protein</fullName>
    </recommendedName>
</protein>
<reference evidence="1" key="1">
    <citation type="journal article" date="2014" name="Front. Microbiol.">
        <title>High frequency of phylogenetically diverse reductive dehalogenase-homologous genes in deep subseafloor sedimentary metagenomes.</title>
        <authorList>
            <person name="Kawai M."/>
            <person name="Futagami T."/>
            <person name="Toyoda A."/>
            <person name="Takaki Y."/>
            <person name="Nishi S."/>
            <person name="Hori S."/>
            <person name="Arai W."/>
            <person name="Tsubouchi T."/>
            <person name="Morono Y."/>
            <person name="Uchiyama I."/>
            <person name="Ito T."/>
            <person name="Fujiyama A."/>
            <person name="Inagaki F."/>
            <person name="Takami H."/>
        </authorList>
    </citation>
    <scope>NUCLEOTIDE SEQUENCE</scope>
    <source>
        <strain evidence="1">Expedition CK06-06</strain>
    </source>
</reference>
<comment type="caution">
    <text evidence="1">The sequence shown here is derived from an EMBL/GenBank/DDBJ whole genome shotgun (WGS) entry which is preliminary data.</text>
</comment>
<organism evidence="1">
    <name type="scientific">marine sediment metagenome</name>
    <dbReference type="NCBI Taxonomy" id="412755"/>
    <lineage>
        <taxon>unclassified sequences</taxon>
        <taxon>metagenomes</taxon>
        <taxon>ecological metagenomes</taxon>
    </lineage>
</organism>
<gene>
    <name evidence="1" type="ORF">S12H4_19676</name>
</gene>
<accession>X1RX71</accession>
<evidence type="ECO:0008006" key="2">
    <source>
        <dbReference type="Google" id="ProtNLM"/>
    </source>
</evidence>
<dbReference type="EMBL" id="BARW01009864">
    <property type="protein sequence ID" value="GAI85273.1"/>
    <property type="molecule type" value="Genomic_DNA"/>
</dbReference>
<name>X1RX71_9ZZZZ</name>
<proteinExistence type="predicted"/>
<evidence type="ECO:0000313" key="1">
    <source>
        <dbReference type="EMBL" id="GAI85273.1"/>
    </source>
</evidence>
<sequence length="103" mass="11864">DPKPHGIFSVDLTYDKDGVPNPTEINIAKFFTTHHFITRTGCNMPDILVQLAFDEYKGPYNLLNPCKPKMYWIRGIDVLPVLLHESEIKAEEVRYGQMLKEIS</sequence>